<dbReference type="PANTHER" id="PTHR42813:SF7">
    <property type="entry name" value="ALCOHOL DEHYDROGENASE (ZN-DEPENDENT)-RELATED"/>
    <property type="match status" value="1"/>
</dbReference>
<dbReference type="Gene3D" id="3.40.50.720">
    <property type="entry name" value="NAD(P)-binding Rossmann-like Domain"/>
    <property type="match status" value="1"/>
</dbReference>
<dbReference type="SUPFAM" id="SSF50129">
    <property type="entry name" value="GroES-like"/>
    <property type="match status" value="1"/>
</dbReference>
<keyword evidence="6" id="KW-1185">Reference proteome</keyword>
<proteinExistence type="predicted"/>
<evidence type="ECO:0000256" key="2">
    <source>
        <dbReference type="ARBA" id="ARBA00022723"/>
    </source>
</evidence>
<evidence type="ECO:0000256" key="1">
    <source>
        <dbReference type="ARBA" id="ARBA00001947"/>
    </source>
</evidence>
<dbReference type="InterPro" id="IPR013154">
    <property type="entry name" value="ADH-like_N"/>
</dbReference>
<comment type="cofactor">
    <cofactor evidence="1">
        <name>Zn(2+)</name>
        <dbReference type="ChEBI" id="CHEBI:29105"/>
    </cofactor>
</comment>
<keyword evidence="3" id="KW-0862">Zinc</keyword>
<organism evidence="5 6">
    <name type="scientific">Nocardia arthritidis</name>
    <dbReference type="NCBI Taxonomy" id="228602"/>
    <lineage>
        <taxon>Bacteria</taxon>
        <taxon>Bacillati</taxon>
        <taxon>Actinomycetota</taxon>
        <taxon>Actinomycetes</taxon>
        <taxon>Mycobacteriales</taxon>
        <taxon>Nocardiaceae</taxon>
        <taxon>Nocardia</taxon>
    </lineage>
</organism>
<dbReference type="AlphaFoldDB" id="A0A6G9YH89"/>
<dbReference type="RefSeq" id="WP_167475275.1">
    <property type="nucleotide sequence ID" value="NZ_CP046172.1"/>
</dbReference>
<keyword evidence="2" id="KW-0479">Metal-binding</keyword>
<dbReference type="Gene3D" id="3.90.180.10">
    <property type="entry name" value="Medium-chain alcohol dehydrogenases, catalytic domain"/>
    <property type="match status" value="1"/>
</dbReference>
<accession>A0A6G9YH89</accession>
<dbReference type="KEGG" id="nah:F5544_23755"/>
<reference evidence="5 6" key="1">
    <citation type="journal article" date="2019" name="ACS Chem. Biol.">
        <title>Identification and Mobilization of a Cryptic Antibiotic Biosynthesis Gene Locus from a Human-Pathogenic Nocardia Isolate.</title>
        <authorList>
            <person name="Herisse M."/>
            <person name="Ishida K."/>
            <person name="Porter J.L."/>
            <person name="Howden B."/>
            <person name="Hertweck C."/>
            <person name="Stinear T.P."/>
            <person name="Pidot S.J."/>
        </authorList>
    </citation>
    <scope>NUCLEOTIDE SEQUENCE [LARGE SCALE GENOMIC DNA]</scope>
    <source>
        <strain evidence="5 6">AUSMDU00012717</strain>
    </source>
</reference>
<protein>
    <submittedName>
        <fullName evidence="5">Alcohol dehydrogenase catalytic domain-containing protein</fullName>
    </submittedName>
</protein>
<dbReference type="InterPro" id="IPR011032">
    <property type="entry name" value="GroES-like_sf"/>
</dbReference>
<evidence type="ECO:0000256" key="3">
    <source>
        <dbReference type="ARBA" id="ARBA00022833"/>
    </source>
</evidence>
<evidence type="ECO:0000313" key="6">
    <source>
        <dbReference type="Proteomes" id="UP000503540"/>
    </source>
</evidence>
<evidence type="ECO:0000313" key="5">
    <source>
        <dbReference type="EMBL" id="QIS12609.1"/>
    </source>
</evidence>
<dbReference type="InterPro" id="IPR036291">
    <property type="entry name" value="NAD(P)-bd_dom_sf"/>
</dbReference>
<sequence>MPDSHANKPISDQHRHRARGYVRHLATLLGPDTAAGMRVALSRDAGPRLSRGYRLATDSIRERWRPTRERMRALMVSPGGRVHWRDVPVPPPPAPGGAIVHPIAVTTCDLDRPLALGMSPLPLPLCPGHECVAEVVSIGDGVRTVAPGDRVVVPSQISCGTCTSCAKGYTAHCLSVPPVSMYGLGVTTGSWGGAISDLLAVPYADAMLVPLPDGISPAAAAGLGDNVSDAYRRIAPHAAGLLARGDDARVLILCELGRRPPYGTGLALSTGLVAKALGLPDVHLVDRRPALRRQAEELGIQAHSPDELTKLPLAPLVVEATGTRSGMATAIRHTAPDGDCTSIGSLHSGITIPASLMYLRDISLHIGLPPARTLIPDVLDLMTSGRFHPEHVITDEGSLDDAENTMRRYIFGDSVKTVFVE</sequence>
<dbReference type="SUPFAM" id="SSF51735">
    <property type="entry name" value="NAD(P)-binding Rossmann-fold domains"/>
    <property type="match status" value="1"/>
</dbReference>
<name>A0A6G9YH89_9NOCA</name>
<dbReference type="GO" id="GO:0046872">
    <property type="term" value="F:metal ion binding"/>
    <property type="evidence" value="ECO:0007669"/>
    <property type="project" value="UniProtKB-KW"/>
</dbReference>
<gene>
    <name evidence="5" type="ORF">F5544_23755</name>
</gene>
<dbReference type="PANTHER" id="PTHR42813">
    <property type="entry name" value="ZINC-TYPE ALCOHOL DEHYDROGENASE-LIKE"/>
    <property type="match status" value="1"/>
</dbReference>
<dbReference type="Proteomes" id="UP000503540">
    <property type="component" value="Chromosome"/>
</dbReference>
<dbReference type="Pfam" id="PF08240">
    <property type="entry name" value="ADH_N"/>
    <property type="match status" value="1"/>
</dbReference>
<evidence type="ECO:0000259" key="4">
    <source>
        <dbReference type="Pfam" id="PF08240"/>
    </source>
</evidence>
<dbReference type="EMBL" id="CP046172">
    <property type="protein sequence ID" value="QIS12609.1"/>
    <property type="molecule type" value="Genomic_DNA"/>
</dbReference>
<feature type="domain" description="Alcohol dehydrogenase-like N-terminal" evidence="4">
    <location>
        <begin position="95"/>
        <end position="212"/>
    </location>
</feature>